<proteinExistence type="predicted"/>
<dbReference type="EMBL" id="CP045121">
    <property type="protein sequence ID" value="QIN78457.1"/>
    <property type="molecule type" value="Genomic_DNA"/>
</dbReference>
<feature type="transmembrane region" description="Helical" evidence="1">
    <location>
        <begin position="25"/>
        <end position="47"/>
    </location>
</feature>
<evidence type="ECO:0000256" key="1">
    <source>
        <dbReference type="SAM" id="Phobius"/>
    </source>
</evidence>
<evidence type="ECO:0000313" key="3">
    <source>
        <dbReference type="Proteomes" id="UP000502706"/>
    </source>
</evidence>
<dbReference type="RefSeq" id="WP_166396131.1">
    <property type="nucleotide sequence ID" value="NZ_CP045121.1"/>
</dbReference>
<name>A0A6G8PWD1_9ACTN</name>
<gene>
    <name evidence="2" type="ORF">GBA65_07885</name>
</gene>
<sequence>MRTIRGKEYRSAGDMEDRGTARTRTWLWLTAPIAVLLAIAAGSELFVDGIFRGDELNFVAQAVGQDVVTLAVALPVLVVAAILSARGSDRARLVWLGSLAYVLYTYAIYAFHVRFNPLFLVYVALFGLSLYALIGSLATTDFEAVKARFASRRAARAASVFLATMTVLFYPAWLGEVVPALVSGSVPQSVIDAGTPTGAAHVLDMAWMLPAMALTAYWLWRGRAVGYALAGALLTFSALITLAIMAMMVAMNLYGQPVAAPMAAVFGVVSAIGTAMLAWYLRGMRGK</sequence>
<accession>A0A6G8PWD1</accession>
<reference evidence="2 3" key="1">
    <citation type="submission" date="2019-10" db="EMBL/GenBank/DDBJ databases">
        <title>Rubrobacter sp nov SCSIO 52915 isolated from a deep-sea sediment in the South China Sea.</title>
        <authorList>
            <person name="Chen R.W."/>
        </authorList>
    </citation>
    <scope>NUCLEOTIDE SEQUENCE [LARGE SCALE GENOMIC DNA]</scope>
    <source>
        <strain evidence="2 3">SCSIO 52915</strain>
    </source>
</reference>
<feature type="transmembrane region" description="Helical" evidence="1">
    <location>
        <begin position="260"/>
        <end position="281"/>
    </location>
</feature>
<feature type="transmembrane region" description="Helical" evidence="1">
    <location>
        <begin position="227"/>
        <end position="254"/>
    </location>
</feature>
<dbReference type="KEGG" id="rmar:GBA65_07885"/>
<feature type="transmembrane region" description="Helical" evidence="1">
    <location>
        <begin position="154"/>
        <end position="173"/>
    </location>
</feature>
<feature type="transmembrane region" description="Helical" evidence="1">
    <location>
        <begin position="67"/>
        <end position="86"/>
    </location>
</feature>
<feature type="transmembrane region" description="Helical" evidence="1">
    <location>
        <begin position="93"/>
        <end position="113"/>
    </location>
</feature>
<protein>
    <submittedName>
        <fullName evidence="2">Uncharacterized protein</fullName>
    </submittedName>
</protein>
<dbReference type="AlphaFoldDB" id="A0A6G8PWD1"/>
<keyword evidence="1" id="KW-0812">Transmembrane</keyword>
<keyword evidence="1" id="KW-0472">Membrane</keyword>
<dbReference type="Proteomes" id="UP000502706">
    <property type="component" value="Chromosome"/>
</dbReference>
<evidence type="ECO:0000313" key="2">
    <source>
        <dbReference type="EMBL" id="QIN78457.1"/>
    </source>
</evidence>
<organism evidence="2 3">
    <name type="scientific">Rubrobacter marinus</name>
    <dbReference type="NCBI Taxonomy" id="2653852"/>
    <lineage>
        <taxon>Bacteria</taxon>
        <taxon>Bacillati</taxon>
        <taxon>Actinomycetota</taxon>
        <taxon>Rubrobacteria</taxon>
        <taxon>Rubrobacterales</taxon>
        <taxon>Rubrobacteraceae</taxon>
        <taxon>Rubrobacter</taxon>
    </lineage>
</organism>
<keyword evidence="3" id="KW-1185">Reference proteome</keyword>
<feature type="transmembrane region" description="Helical" evidence="1">
    <location>
        <begin position="199"/>
        <end position="220"/>
    </location>
</feature>
<keyword evidence="1" id="KW-1133">Transmembrane helix</keyword>
<feature type="transmembrane region" description="Helical" evidence="1">
    <location>
        <begin position="119"/>
        <end position="142"/>
    </location>
</feature>